<dbReference type="AlphaFoldDB" id="A0A3T0DHG5"/>
<evidence type="ECO:0000259" key="6">
    <source>
        <dbReference type="PROSITE" id="PS50977"/>
    </source>
</evidence>
<protein>
    <submittedName>
        <fullName evidence="7">TetR family transcriptional regulator</fullName>
    </submittedName>
</protein>
<dbReference type="InterPro" id="IPR036271">
    <property type="entry name" value="Tet_transcr_reg_TetR-rel_C_sf"/>
</dbReference>
<dbReference type="Pfam" id="PF00440">
    <property type="entry name" value="TetR_N"/>
    <property type="match status" value="1"/>
</dbReference>
<dbReference type="EMBL" id="CP025330">
    <property type="protein sequence ID" value="AZT94765.1"/>
    <property type="molecule type" value="Genomic_DNA"/>
</dbReference>
<dbReference type="PROSITE" id="PS50977">
    <property type="entry name" value="HTH_TETR_2"/>
    <property type="match status" value="1"/>
</dbReference>
<dbReference type="PROSITE" id="PS01081">
    <property type="entry name" value="HTH_TETR_1"/>
    <property type="match status" value="1"/>
</dbReference>
<reference evidence="7 8" key="1">
    <citation type="submission" date="2017-12" db="EMBL/GenBank/DDBJ databases">
        <authorList>
            <person name="Levesque S."/>
        </authorList>
    </citation>
    <scope>NUCLEOTIDE SEQUENCE [LARGE SCALE GENOMIC DNA]</scope>
    <source>
        <strain evidence="7 8">SMQ-1417</strain>
    </source>
</reference>
<feature type="region of interest" description="Disordered" evidence="5">
    <location>
        <begin position="1"/>
        <end position="20"/>
    </location>
</feature>
<dbReference type="PANTHER" id="PTHR30055:SF148">
    <property type="entry name" value="TETR-FAMILY TRANSCRIPTIONAL REGULATOR"/>
    <property type="match status" value="1"/>
</dbReference>
<keyword evidence="1" id="KW-0805">Transcription regulation</keyword>
<evidence type="ECO:0000313" key="7">
    <source>
        <dbReference type="EMBL" id="AZT94765.1"/>
    </source>
</evidence>
<dbReference type="Pfam" id="PF16859">
    <property type="entry name" value="TetR_C_11"/>
    <property type="match status" value="1"/>
</dbReference>
<evidence type="ECO:0000256" key="1">
    <source>
        <dbReference type="ARBA" id="ARBA00023015"/>
    </source>
</evidence>
<gene>
    <name evidence="7" type="ORF">CXR23_17810</name>
</gene>
<dbReference type="InterPro" id="IPR050109">
    <property type="entry name" value="HTH-type_TetR-like_transc_reg"/>
</dbReference>
<dbReference type="InterPro" id="IPR011075">
    <property type="entry name" value="TetR_C"/>
</dbReference>
<feature type="domain" description="HTH tetR-type" evidence="6">
    <location>
        <begin position="16"/>
        <end position="76"/>
    </location>
</feature>
<keyword evidence="3" id="KW-0804">Transcription</keyword>
<evidence type="ECO:0000256" key="3">
    <source>
        <dbReference type="ARBA" id="ARBA00023163"/>
    </source>
</evidence>
<dbReference type="GO" id="GO:0000976">
    <property type="term" value="F:transcription cis-regulatory region binding"/>
    <property type="evidence" value="ECO:0007669"/>
    <property type="project" value="TreeGrafter"/>
</dbReference>
<accession>A0A3T0DHG5</accession>
<feature type="DNA-binding region" description="H-T-H motif" evidence="4">
    <location>
        <begin position="39"/>
        <end position="58"/>
    </location>
</feature>
<dbReference type="Gene3D" id="1.10.357.10">
    <property type="entry name" value="Tetracycline Repressor, domain 2"/>
    <property type="match status" value="1"/>
</dbReference>
<name>A0A3T0DHG5_BREAU</name>
<dbReference type="RefSeq" id="WP_127363287.1">
    <property type="nucleotide sequence ID" value="NZ_CP025330.1"/>
</dbReference>
<dbReference type="GO" id="GO:0003700">
    <property type="term" value="F:DNA-binding transcription factor activity"/>
    <property type="evidence" value="ECO:0007669"/>
    <property type="project" value="TreeGrafter"/>
</dbReference>
<proteinExistence type="predicted"/>
<evidence type="ECO:0000256" key="2">
    <source>
        <dbReference type="ARBA" id="ARBA00023125"/>
    </source>
</evidence>
<reference evidence="7 8" key="2">
    <citation type="submission" date="2019-01" db="EMBL/GenBank/DDBJ databases">
        <title>Comparative genomic analysis of Brevibacterium aurantiacum sheds light on its evolution and its adaptation to smear-ripened cheeses.</title>
        <authorList>
            <person name="Moineau S."/>
        </authorList>
    </citation>
    <scope>NUCLEOTIDE SEQUENCE [LARGE SCALE GENOMIC DNA]</scope>
    <source>
        <strain evidence="7 8">SMQ-1417</strain>
    </source>
</reference>
<dbReference type="Proteomes" id="UP000283000">
    <property type="component" value="Chromosome"/>
</dbReference>
<keyword evidence="2 4" id="KW-0238">DNA-binding</keyword>
<sequence length="198" mass="21059">MTNTQAPEARGAARRARTDERLASTVAGQVREHGYARLTIEKVAAASGVAKTTIYRRWASKAEMVFDLVVHRADQAPPINTGTLAGDVKALAERAVALVTGDPGRDVLPGLLADMAGDAQLAARLREAFVSAARDDITATLDRALDRGELTGEADADGFHAALLGIPYAHVHLLADDGAGRLSERLADQLLRLLPLRH</sequence>
<dbReference type="InterPro" id="IPR023772">
    <property type="entry name" value="DNA-bd_HTH_TetR-type_CS"/>
</dbReference>
<dbReference type="InterPro" id="IPR001647">
    <property type="entry name" value="HTH_TetR"/>
</dbReference>
<evidence type="ECO:0000256" key="4">
    <source>
        <dbReference type="PROSITE-ProRule" id="PRU00335"/>
    </source>
</evidence>
<dbReference type="Gene3D" id="1.10.10.60">
    <property type="entry name" value="Homeodomain-like"/>
    <property type="match status" value="1"/>
</dbReference>
<dbReference type="PANTHER" id="PTHR30055">
    <property type="entry name" value="HTH-TYPE TRANSCRIPTIONAL REGULATOR RUTR"/>
    <property type="match status" value="1"/>
</dbReference>
<evidence type="ECO:0000313" key="8">
    <source>
        <dbReference type="Proteomes" id="UP000283000"/>
    </source>
</evidence>
<dbReference type="SUPFAM" id="SSF46689">
    <property type="entry name" value="Homeodomain-like"/>
    <property type="match status" value="1"/>
</dbReference>
<organism evidence="7 8">
    <name type="scientific">Brevibacterium aurantiacum</name>
    <dbReference type="NCBI Taxonomy" id="273384"/>
    <lineage>
        <taxon>Bacteria</taxon>
        <taxon>Bacillati</taxon>
        <taxon>Actinomycetota</taxon>
        <taxon>Actinomycetes</taxon>
        <taxon>Micrococcales</taxon>
        <taxon>Brevibacteriaceae</taxon>
        <taxon>Brevibacterium</taxon>
    </lineage>
</organism>
<dbReference type="InterPro" id="IPR009057">
    <property type="entry name" value="Homeodomain-like_sf"/>
</dbReference>
<dbReference type="SUPFAM" id="SSF48498">
    <property type="entry name" value="Tetracyclin repressor-like, C-terminal domain"/>
    <property type="match status" value="1"/>
</dbReference>
<evidence type="ECO:0000256" key="5">
    <source>
        <dbReference type="SAM" id="MobiDB-lite"/>
    </source>
</evidence>